<feature type="domain" description="DNA replication regulator Sld3 C-terminal" evidence="2">
    <location>
        <begin position="175"/>
        <end position="593"/>
    </location>
</feature>
<comment type="caution">
    <text evidence="3">The sequence shown here is derived from an EMBL/GenBank/DDBJ whole genome shotgun (WGS) entry which is preliminary data.</text>
</comment>
<dbReference type="RefSeq" id="XP_051366431.1">
    <property type="nucleotide sequence ID" value="XM_051505059.1"/>
</dbReference>
<organism evidence="3 4">
    <name type="scientific">Emericellopsis cladophorae</name>
    <dbReference type="NCBI Taxonomy" id="2686198"/>
    <lineage>
        <taxon>Eukaryota</taxon>
        <taxon>Fungi</taxon>
        <taxon>Dikarya</taxon>
        <taxon>Ascomycota</taxon>
        <taxon>Pezizomycotina</taxon>
        <taxon>Sordariomycetes</taxon>
        <taxon>Hypocreomycetidae</taxon>
        <taxon>Hypocreales</taxon>
        <taxon>Bionectriaceae</taxon>
        <taxon>Emericellopsis</taxon>
    </lineage>
</organism>
<feature type="region of interest" description="Disordered" evidence="1">
    <location>
        <begin position="462"/>
        <end position="491"/>
    </location>
</feature>
<name>A0A9P9Y947_9HYPO</name>
<feature type="region of interest" description="Disordered" evidence="1">
    <location>
        <begin position="575"/>
        <end position="611"/>
    </location>
</feature>
<feature type="region of interest" description="Disordered" evidence="1">
    <location>
        <begin position="137"/>
        <end position="157"/>
    </location>
</feature>
<dbReference type="GO" id="GO:0006270">
    <property type="term" value="P:DNA replication initiation"/>
    <property type="evidence" value="ECO:0007669"/>
    <property type="project" value="InterPro"/>
</dbReference>
<dbReference type="Pfam" id="PF08639">
    <property type="entry name" value="Sld3_STD"/>
    <property type="match status" value="1"/>
</dbReference>
<feature type="compositionally biased region" description="Low complexity" evidence="1">
    <location>
        <begin position="576"/>
        <end position="590"/>
    </location>
</feature>
<accession>A0A9P9Y947</accession>
<dbReference type="OrthoDB" id="5395343at2759"/>
<sequence>MLLPRKHLSLASLDLSSPQEGLSASRFYASNVKILDLESRMGSSPSVLICSDGPSDMAIPAKSKADIKVDVGKRAAIESLTRKNARSHSISTIDVKERSDDASLPGSAELQPSEVESLRPQSSSVTAAPLLAKPPLVEPQQKKQPPPPSQEKQQTAESLCDNIRTQYLEALYLSKVDKKFRETIPAMLAKTKTFVDSSDEGRKKRRKSKKMKVGKDGLYPMEDEIVHRWWAENQPALAEDSEAGVSPAQIKDRIDLLRTRETQLQMIVIMETMALEEAAHTHLAFLPELTESEPKAAPSSSKKRSKHNLPMLVDVHADRLTIWQSMASDAHILLQDTQATEEAIATTQQKASSEPLRDFCVDVIVPFQKFGGPVIIAPTKRVKPSRSSSKQDLRPGASLKRPAPAKEPRSLKRALSMDQQHRRSLSRGPNALAELMRTTTTTTALPSVKREASDSNILKTMVNEARTTSQGPRPLSRSSSSMTLDDPRANKKAKIDAELREAITALRKPNREVVGKALAEAAERKNSTAHSHKRPKYASGTGVQVKATPMNQRFKEMTGAGDDSPFDIPLPSTEDVVPPSSAGPVVPSTSQRDGYGIVPPTPSRGIPGRDPVRKLNLGSSFLRRPATELPSIPPSSPVMMRRAGAMPESPMAPPTISKPPTQPSSFMSRLGGVPETPIKTQTAKSLAFDDLEKKQPQTKPVSIYQKLGWDDDDDLDDLL</sequence>
<dbReference type="Gene3D" id="1.20.58.2130">
    <property type="match status" value="1"/>
</dbReference>
<feature type="region of interest" description="Disordered" evidence="1">
    <location>
        <begin position="286"/>
        <end position="305"/>
    </location>
</feature>
<feature type="compositionally biased region" description="Pro residues" evidence="1">
    <location>
        <begin position="650"/>
        <end position="662"/>
    </location>
</feature>
<keyword evidence="4" id="KW-1185">Reference proteome</keyword>
<evidence type="ECO:0000313" key="3">
    <source>
        <dbReference type="EMBL" id="KAI6785575.1"/>
    </source>
</evidence>
<proteinExistence type="predicted"/>
<reference evidence="3" key="1">
    <citation type="journal article" date="2021" name="J Fungi (Basel)">
        <title>Genomic and Metabolomic Analyses of the Marine Fungus Emericellopsis cladophorae: Insights into Saltwater Adaptability Mechanisms and Its Biosynthetic Potential.</title>
        <authorList>
            <person name="Goncalves M.F.M."/>
            <person name="Hilario S."/>
            <person name="Van de Peer Y."/>
            <person name="Esteves A.C."/>
            <person name="Alves A."/>
        </authorList>
    </citation>
    <scope>NUCLEOTIDE SEQUENCE</scope>
    <source>
        <strain evidence="3">MUM 19.33</strain>
    </source>
</reference>
<dbReference type="EMBL" id="JAGIXG020000001">
    <property type="protein sequence ID" value="KAI6785575.1"/>
    <property type="molecule type" value="Genomic_DNA"/>
</dbReference>
<feature type="compositionally biased region" description="Polar residues" evidence="1">
    <location>
        <begin position="465"/>
        <end position="483"/>
    </location>
</feature>
<feature type="region of interest" description="Disordered" evidence="1">
    <location>
        <begin position="380"/>
        <end position="432"/>
    </location>
</feature>
<evidence type="ECO:0000313" key="4">
    <source>
        <dbReference type="Proteomes" id="UP001055219"/>
    </source>
</evidence>
<reference evidence="3" key="2">
    <citation type="submission" date="2022-07" db="EMBL/GenBank/DDBJ databases">
        <authorList>
            <person name="Goncalves M.F.M."/>
            <person name="Hilario S."/>
            <person name="Van De Peer Y."/>
            <person name="Esteves A.C."/>
            <person name="Alves A."/>
        </authorList>
    </citation>
    <scope>NUCLEOTIDE SEQUENCE</scope>
    <source>
        <strain evidence="3">MUM 19.33</strain>
    </source>
</reference>
<feature type="compositionally biased region" description="Basic residues" evidence="1">
    <location>
        <begin position="203"/>
        <end position="212"/>
    </location>
</feature>
<dbReference type="GO" id="GO:0031261">
    <property type="term" value="C:DNA replication preinitiation complex"/>
    <property type="evidence" value="ECO:0007669"/>
    <property type="project" value="TreeGrafter"/>
</dbReference>
<feature type="region of interest" description="Disordered" evidence="1">
    <location>
        <begin position="194"/>
        <end position="213"/>
    </location>
</feature>
<feature type="region of interest" description="Disordered" evidence="1">
    <location>
        <begin position="521"/>
        <end position="542"/>
    </location>
</feature>
<dbReference type="InterPro" id="IPR013948">
    <property type="entry name" value="DNA_replication_reg_Sld3_C"/>
</dbReference>
<dbReference type="Proteomes" id="UP001055219">
    <property type="component" value="Unassembled WGS sequence"/>
</dbReference>
<feature type="region of interest" description="Disordered" evidence="1">
    <location>
        <begin position="87"/>
        <end position="124"/>
    </location>
</feature>
<evidence type="ECO:0000256" key="1">
    <source>
        <dbReference type="SAM" id="MobiDB-lite"/>
    </source>
</evidence>
<dbReference type="GeneID" id="75832392"/>
<feature type="compositionally biased region" description="Acidic residues" evidence="1">
    <location>
        <begin position="710"/>
        <end position="719"/>
    </location>
</feature>
<gene>
    <name evidence="3" type="ORF">J7T54_005909</name>
</gene>
<feature type="region of interest" description="Disordered" evidence="1">
    <location>
        <begin position="625"/>
        <end position="719"/>
    </location>
</feature>
<protein>
    <recommendedName>
        <fullName evidence="2">DNA replication regulator Sld3 C-terminal domain-containing protein</fullName>
    </recommendedName>
</protein>
<dbReference type="AlphaFoldDB" id="A0A9P9Y947"/>
<dbReference type="InterPro" id="IPR042511">
    <property type="entry name" value="Sld3"/>
</dbReference>
<evidence type="ECO:0000259" key="2">
    <source>
        <dbReference type="Pfam" id="PF08639"/>
    </source>
</evidence>
<dbReference type="PANTHER" id="PTHR28067:SF1">
    <property type="entry name" value="DNA REPLICATION REGULATOR SLD3"/>
    <property type="match status" value="1"/>
</dbReference>
<dbReference type="PANTHER" id="PTHR28067">
    <property type="entry name" value="DNA REPLICATION REGULATOR SLD3"/>
    <property type="match status" value="1"/>
</dbReference>